<protein>
    <submittedName>
        <fullName evidence="1">Uncharacterized protein</fullName>
    </submittedName>
</protein>
<dbReference type="EMBL" id="CAJOAX010015708">
    <property type="protein sequence ID" value="CAF4157544.1"/>
    <property type="molecule type" value="Genomic_DNA"/>
</dbReference>
<evidence type="ECO:0000313" key="1">
    <source>
        <dbReference type="EMBL" id="CAF4157544.1"/>
    </source>
</evidence>
<gene>
    <name evidence="2" type="ORF">JBS370_LOCUS36140</name>
    <name evidence="1" type="ORF">OTI717_LOCUS36546</name>
</gene>
<dbReference type="EMBL" id="CAJOBD010013705">
    <property type="protein sequence ID" value="CAF4193290.1"/>
    <property type="molecule type" value="Genomic_DNA"/>
</dbReference>
<evidence type="ECO:0000313" key="2">
    <source>
        <dbReference type="EMBL" id="CAF4193290.1"/>
    </source>
</evidence>
<dbReference type="AlphaFoldDB" id="A0A819YL87"/>
<sequence>MYSNEKLESDYQSNSDYYKQLNVSHILTQEDNLRLDRLSSPKYCPDDVTKVIYLREQYHMPDLNGSSTTLHFVGSSRLNQIFQLNIPDDLLKIKDFIEPIQITDYPLNIDNLIVN</sequence>
<accession>A0A819YL87</accession>
<dbReference type="Proteomes" id="UP000663823">
    <property type="component" value="Unassembled WGS sequence"/>
</dbReference>
<dbReference type="Proteomes" id="UP000663836">
    <property type="component" value="Unassembled WGS sequence"/>
</dbReference>
<reference evidence="1" key="1">
    <citation type="submission" date="2021-02" db="EMBL/GenBank/DDBJ databases">
        <authorList>
            <person name="Nowell W R."/>
        </authorList>
    </citation>
    <scope>NUCLEOTIDE SEQUENCE</scope>
</reference>
<comment type="caution">
    <text evidence="1">The sequence shown here is derived from an EMBL/GenBank/DDBJ whole genome shotgun (WGS) entry which is preliminary data.</text>
</comment>
<name>A0A819YL87_9BILA</name>
<organism evidence="1 3">
    <name type="scientific">Rotaria sordida</name>
    <dbReference type="NCBI Taxonomy" id="392033"/>
    <lineage>
        <taxon>Eukaryota</taxon>
        <taxon>Metazoa</taxon>
        <taxon>Spiralia</taxon>
        <taxon>Gnathifera</taxon>
        <taxon>Rotifera</taxon>
        <taxon>Eurotatoria</taxon>
        <taxon>Bdelloidea</taxon>
        <taxon>Philodinida</taxon>
        <taxon>Philodinidae</taxon>
        <taxon>Rotaria</taxon>
    </lineage>
</organism>
<proteinExistence type="predicted"/>
<evidence type="ECO:0000313" key="3">
    <source>
        <dbReference type="Proteomes" id="UP000663823"/>
    </source>
</evidence>